<feature type="region of interest" description="Disordered" evidence="1">
    <location>
        <begin position="47"/>
        <end position="66"/>
    </location>
</feature>
<sequence length="66" mass="7455">MLGFLAFLLPLPAARNGGGEEQVGQRRRRALQALRLSPHLLQDVGMEAAHNPADDPRWIQRKDLER</sequence>
<name>A0A178HXF7_9HYPH</name>
<accession>A0A178HXF7</accession>
<evidence type="ECO:0000313" key="3">
    <source>
        <dbReference type="Proteomes" id="UP000078389"/>
    </source>
</evidence>
<protein>
    <submittedName>
        <fullName evidence="2">Uncharacterized protein</fullName>
    </submittedName>
</protein>
<evidence type="ECO:0000256" key="1">
    <source>
        <dbReference type="SAM" id="MobiDB-lite"/>
    </source>
</evidence>
<comment type="caution">
    <text evidence="2">The sequence shown here is derived from an EMBL/GenBank/DDBJ whole genome shotgun (WGS) entry which is preliminary data.</text>
</comment>
<gene>
    <name evidence="2" type="ORF">A3840_12000</name>
</gene>
<organism evidence="2 3">
    <name type="scientific">Devosia elaeis</name>
    <dbReference type="NCBI Taxonomy" id="1770058"/>
    <lineage>
        <taxon>Bacteria</taxon>
        <taxon>Pseudomonadati</taxon>
        <taxon>Pseudomonadota</taxon>
        <taxon>Alphaproteobacteria</taxon>
        <taxon>Hyphomicrobiales</taxon>
        <taxon>Devosiaceae</taxon>
        <taxon>Devosia</taxon>
    </lineage>
</organism>
<dbReference type="AlphaFoldDB" id="A0A178HXF7"/>
<dbReference type="EMBL" id="LVVY01000091">
    <property type="protein sequence ID" value="OAM76668.1"/>
    <property type="molecule type" value="Genomic_DNA"/>
</dbReference>
<dbReference type="RefSeq" id="WP_067456852.1">
    <property type="nucleotide sequence ID" value="NZ_LVVY01000091.1"/>
</dbReference>
<reference evidence="2 3" key="1">
    <citation type="submission" date="2016-03" db="EMBL/GenBank/DDBJ databases">
        <title>Genome sequencing of Devosia sp. S37.</title>
        <authorList>
            <person name="Mohd Nor M."/>
        </authorList>
    </citation>
    <scope>NUCLEOTIDE SEQUENCE [LARGE SCALE GENOMIC DNA]</scope>
    <source>
        <strain evidence="2 3">S37</strain>
    </source>
</reference>
<dbReference type="STRING" id="1770058.A3840_12000"/>
<evidence type="ECO:0000313" key="2">
    <source>
        <dbReference type="EMBL" id="OAM76668.1"/>
    </source>
</evidence>
<keyword evidence="3" id="KW-1185">Reference proteome</keyword>
<proteinExistence type="predicted"/>
<feature type="compositionally biased region" description="Basic and acidic residues" evidence="1">
    <location>
        <begin position="52"/>
        <end position="66"/>
    </location>
</feature>
<dbReference type="Proteomes" id="UP000078389">
    <property type="component" value="Unassembled WGS sequence"/>
</dbReference>
<dbReference type="OrthoDB" id="7951402at2"/>